<evidence type="ECO:0000256" key="4">
    <source>
        <dbReference type="ARBA" id="ARBA00023136"/>
    </source>
</evidence>
<proteinExistence type="predicted"/>
<feature type="transmembrane region" description="Helical" evidence="5">
    <location>
        <begin position="33"/>
        <end position="54"/>
    </location>
</feature>
<evidence type="ECO:0000313" key="7">
    <source>
        <dbReference type="Proteomes" id="UP000544331"/>
    </source>
</evidence>
<dbReference type="EMBL" id="JAAOAN010000024">
    <property type="protein sequence ID" value="KAF5724835.1"/>
    <property type="molecule type" value="Genomic_DNA"/>
</dbReference>
<dbReference type="AlphaFoldDB" id="A0A8H5Z4U4"/>
<dbReference type="Proteomes" id="UP000544331">
    <property type="component" value="Unassembled WGS sequence"/>
</dbReference>
<dbReference type="PANTHER" id="PTHR42718:SF36">
    <property type="entry name" value="MULTIDRUG TRANSPORTER, PUTATIVE (AFU_ORTHOLOGUE AFUA_4G13820)-RELATED"/>
    <property type="match status" value="1"/>
</dbReference>
<dbReference type="SUPFAM" id="SSF103473">
    <property type="entry name" value="MFS general substrate transporter"/>
    <property type="match status" value="1"/>
</dbReference>
<reference evidence="6 7" key="1">
    <citation type="submission" date="2020-05" db="EMBL/GenBank/DDBJ databases">
        <title>Identification and distribution of gene clusters putatively required for synthesis of sphingolipid metabolism inhibitors in phylogenetically diverse species of the filamentous fungus Fusarium.</title>
        <authorList>
            <person name="Kim H.-S."/>
            <person name="Busman M."/>
            <person name="Brown D.W."/>
            <person name="Divon H."/>
            <person name="Uhlig S."/>
            <person name="Proctor R.H."/>
        </authorList>
    </citation>
    <scope>NUCLEOTIDE SEQUENCE [LARGE SCALE GENOMIC DNA]</scope>
    <source>
        <strain evidence="6 7">NRRL 66235</strain>
    </source>
</reference>
<feature type="transmembrane region" description="Helical" evidence="5">
    <location>
        <begin position="103"/>
        <end position="125"/>
    </location>
</feature>
<comment type="caution">
    <text evidence="6">The sequence shown here is derived from an EMBL/GenBank/DDBJ whole genome shotgun (WGS) entry which is preliminary data.</text>
</comment>
<dbReference type="InterPro" id="IPR036259">
    <property type="entry name" value="MFS_trans_sf"/>
</dbReference>
<evidence type="ECO:0000256" key="5">
    <source>
        <dbReference type="SAM" id="Phobius"/>
    </source>
</evidence>
<sequence>MDNTGAIAIVSGLTLVVFSILQSAHVPSGWRTAYIPTCFGLGVLSLLAAVYIETRVATHPLLPASIFTTSNMSRLLLALFLLYGTWGIFSVYGTLYFQNIMSASPLQVVACYVPLGVSGLIFSIIEGFILHLIPGRVLLIISGFGAVGSQLPIALIPSEGSCWTWVFPAVIFSTIGIDLSAILMTVFVTTTFPTAQQGLAGSVIDSVLQFGVAFVLTLTDIIQSATVDKAGFARSYKNTFWFGVGATAVSLLILAIWGKVPKASSDLTADERAELMEEAIAEQRRYQGSSDGPLRDT</sequence>
<dbReference type="Gene3D" id="1.20.1250.20">
    <property type="entry name" value="MFS general substrate transporter like domains"/>
    <property type="match status" value="1"/>
</dbReference>
<evidence type="ECO:0000313" key="6">
    <source>
        <dbReference type="EMBL" id="KAF5724835.1"/>
    </source>
</evidence>
<feature type="transmembrane region" description="Helical" evidence="5">
    <location>
        <begin position="163"/>
        <end position="187"/>
    </location>
</feature>
<keyword evidence="7" id="KW-1185">Reference proteome</keyword>
<dbReference type="PANTHER" id="PTHR42718">
    <property type="entry name" value="MAJOR FACILITATOR SUPERFAMILY MULTIDRUG TRANSPORTER MFSC"/>
    <property type="match status" value="1"/>
</dbReference>
<evidence type="ECO:0000256" key="2">
    <source>
        <dbReference type="ARBA" id="ARBA00022692"/>
    </source>
</evidence>
<feature type="transmembrane region" description="Helical" evidence="5">
    <location>
        <begin position="75"/>
        <end position="97"/>
    </location>
</feature>
<keyword evidence="4 5" id="KW-0472">Membrane</keyword>
<evidence type="ECO:0000256" key="1">
    <source>
        <dbReference type="ARBA" id="ARBA00004141"/>
    </source>
</evidence>
<keyword evidence="3 5" id="KW-1133">Transmembrane helix</keyword>
<dbReference type="OrthoDB" id="5086884at2759"/>
<feature type="transmembrane region" description="Helical" evidence="5">
    <location>
        <begin position="239"/>
        <end position="257"/>
    </location>
</feature>
<comment type="subcellular location">
    <subcellularLocation>
        <location evidence="1">Membrane</location>
        <topology evidence="1">Multi-pass membrane protein</topology>
    </subcellularLocation>
</comment>
<keyword evidence="2 5" id="KW-0812">Transmembrane</keyword>
<name>A0A8H5Z4U4_9HYPO</name>
<organism evidence="6 7">
    <name type="scientific">Fusarium mundagurra</name>
    <dbReference type="NCBI Taxonomy" id="1567541"/>
    <lineage>
        <taxon>Eukaryota</taxon>
        <taxon>Fungi</taxon>
        <taxon>Dikarya</taxon>
        <taxon>Ascomycota</taxon>
        <taxon>Pezizomycotina</taxon>
        <taxon>Sordariomycetes</taxon>
        <taxon>Hypocreomycetidae</taxon>
        <taxon>Hypocreales</taxon>
        <taxon>Nectriaceae</taxon>
        <taxon>Fusarium</taxon>
        <taxon>Fusarium fujikuroi species complex</taxon>
    </lineage>
</organism>
<gene>
    <name evidence="6" type="ORF">FMUND_391</name>
</gene>
<protein>
    <submittedName>
        <fullName evidence="6">Multidrug resistance</fullName>
    </submittedName>
</protein>
<feature type="transmembrane region" description="Helical" evidence="5">
    <location>
        <begin position="137"/>
        <end position="157"/>
    </location>
</feature>
<dbReference type="GO" id="GO:0016020">
    <property type="term" value="C:membrane"/>
    <property type="evidence" value="ECO:0007669"/>
    <property type="project" value="UniProtKB-SubCell"/>
</dbReference>
<evidence type="ECO:0000256" key="3">
    <source>
        <dbReference type="ARBA" id="ARBA00022989"/>
    </source>
</evidence>
<accession>A0A8H5Z4U4</accession>